<proteinExistence type="predicted"/>
<keyword evidence="1" id="KW-0812">Transmembrane</keyword>
<reference evidence="3" key="1">
    <citation type="submission" date="2016-10" db="EMBL/GenBank/DDBJ databases">
        <authorList>
            <person name="Varghese N."/>
            <person name="Submissions S."/>
        </authorList>
    </citation>
    <scope>NUCLEOTIDE SEQUENCE [LARGE SCALE GENOMIC DNA]</scope>
    <source>
        <strain evidence="3">DSM 4771</strain>
    </source>
</reference>
<dbReference type="OrthoDB" id="2456214at2"/>
<dbReference type="Proteomes" id="UP000199225">
    <property type="component" value="Unassembled WGS sequence"/>
</dbReference>
<organism evidence="2 3">
    <name type="scientific">Salimicrobium halophilum</name>
    <dbReference type="NCBI Taxonomy" id="86666"/>
    <lineage>
        <taxon>Bacteria</taxon>
        <taxon>Bacillati</taxon>
        <taxon>Bacillota</taxon>
        <taxon>Bacilli</taxon>
        <taxon>Bacillales</taxon>
        <taxon>Bacillaceae</taxon>
        <taxon>Salimicrobium</taxon>
    </lineage>
</organism>
<gene>
    <name evidence="2" type="ORF">SAMN04490247_0016</name>
</gene>
<evidence type="ECO:0000256" key="1">
    <source>
        <dbReference type="SAM" id="Phobius"/>
    </source>
</evidence>
<keyword evidence="3" id="KW-1185">Reference proteome</keyword>
<dbReference type="AlphaFoldDB" id="A0A1G8PIS5"/>
<protein>
    <submittedName>
        <fullName evidence="2">Uncharacterized protein</fullName>
    </submittedName>
</protein>
<sequence length="62" mass="7530">MSRMYRYRLPPWCRHGLFKLEKALLPITIYQIIRTLIVPTTLDVFLTGVFVCLYLAFYFKWI</sequence>
<dbReference type="RefSeq" id="WP_093190515.1">
    <property type="nucleotide sequence ID" value="NZ_FNEV01000001.1"/>
</dbReference>
<accession>A0A1G8PIS5</accession>
<evidence type="ECO:0000313" key="3">
    <source>
        <dbReference type="Proteomes" id="UP000199225"/>
    </source>
</evidence>
<name>A0A1G8PIS5_9BACI</name>
<evidence type="ECO:0000313" key="2">
    <source>
        <dbReference type="EMBL" id="SDI92337.1"/>
    </source>
</evidence>
<keyword evidence="1" id="KW-0472">Membrane</keyword>
<keyword evidence="1" id="KW-1133">Transmembrane helix</keyword>
<dbReference type="EMBL" id="FNEV01000001">
    <property type="protein sequence ID" value="SDI92337.1"/>
    <property type="molecule type" value="Genomic_DNA"/>
</dbReference>
<feature type="transmembrane region" description="Helical" evidence="1">
    <location>
        <begin position="36"/>
        <end position="59"/>
    </location>
</feature>